<dbReference type="AlphaFoldDB" id="A0A9P5XWM7"/>
<evidence type="ECO:0000313" key="2">
    <source>
        <dbReference type="Proteomes" id="UP000807353"/>
    </source>
</evidence>
<proteinExistence type="predicted"/>
<dbReference type="Proteomes" id="UP000807353">
    <property type="component" value="Unassembled WGS sequence"/>
</dbReference>
<evidence type="ECO:0000313" key="1">
    <source>
        <dbReference type="EMBL" id="KAF9458054.1"/>
    </source>
</evidence>
<gene>
    <name evidence="1" type="ORF">BDZ94DRAFT_1325816</name>
</gene>
<keyword evidence="2" id="KW-1185">Reference proteome</keyword>
<protein>
    <submittedName>
        <fullName evidence="1">Uncharacterized protein</fullName>
    </submittedName>
</protein>
<reference evidence="1" key="1">
    <citation type="submission" date="2020-11" db="EMBL/GenBank/DDBJ databases">
        <authorList>
            <consortium name="DOE Joint Genome Institute"/>
            <person name="Ahrendt S."/>
            <person name="Riley R."/>
            <person name="Andreopoulos W."/>
            <person name="Labutti K."/>
            <person name="Pangilinan J."/>
            <person name="Ruiz-Duenas F.J."/>
            <person name="Barrasa J.M."/>
            <person name="Sanchez-Garcia M."/>
            <person name="Camarero S."/>
            <person name="Miyauchi S."/>
            <person name="Serrano A."/>
            <person name="Linde D."/>
            <person name="Babiker R."/>
            <person name="Drula E."/>
            <person name="Ayuso-Fernandez I."/>
            <person name="Pacheco R."/>
            <person name="Padilla G."/>
            <person name="Ferreira P."/>
            <person name="Barriuso J."/>
            <person name="Kellner H."/>
            <person name="Castanera R."/>
            <person name="Alfaro M."/>
            <person name="Ramirez L."/>
            <person name="Pisabarro A.G."/>
            <person name="Kuo A."/>
            <person name="Tritt A."/>
            <person name="Lipzen A."/>
            <person name="He G."/>
            <person name="Yan M."/>
            <person name="Ng V."/>
            <person name="Cullen D."/>
            <person name="Martin F."/>
            <person name="Rosso M.-N."/>
            <person name="Henrissat B."/>
            <person name="Hibbett D."/>
            <person name="Martinez A.T."/>
            <person name="Grigoriev I.V."/>
        </authorList>
    </citation>
    <scope>NUCLEOTIDE SEQUENCE</scope>
    <source>
        <strain evidence="1">CBS 247.69</strain>
    </source>
</reference>
<organism evidence="1 2">
    <name type="scientific">Collybia nuda</name>
    <dbReference type="NCBI Taxonomy" id="64659"/>
    <lineage>
        <taxon>Eukaryota</taxon>
        <taxon>Fungi</taxon>
        <taxon>Dikarya</taxon>
        <taxon>Basidiomycota</taxon>
        <taxon>Agaricomycotina</taxon>
        <taxon>Agaricomycetes</taxon>
        <taxon>Agaricomycetidae</taxon>
        <taxon>Agaricales</taxon>
        <taxon>Tricholomatineae</taxon>
        <taxon>Clitocybaceae</taxon>
        <taxon>Collybia</taxon>
    </lineage>
</organism>
<accession>A0A9P5XWM7</accession>
<name>A0A9P5XWM7_9AGAR</name>
<sequence>MGRRAKAFTHIENIEQARQKQRERRNTPYGRELIKAQRYKSYHRVHGRQGSSTPYLPQLLLTQAMIPLPETSPLFCQAVRSTQLLDETGLDIWDTGPPYATGPPSNSPRELIHTKRLVEVMHGRRARMQKEHEIEVALMSKEALWDRCQSAVAMWKATMVFLEEYKDGHRELTMAQLWVEWLAREAYDYYSRHML</sequence>
<dbReference type="EMBL" id="MU150351">
    <property type="protein sequence ID" value="KAF9458054.1"/>
    <property type="molecule type" value="Genomic_DNA"/>
</dbReference>
<comment type="caution">
    <text evidence="1">The sequence shown here is derived from an EMBL/GenBank/DDBJ whole genome shotgun (WGS) entry which is preliminary data.</text>
</comment>
<dbReference type="OrthoDB" id="3053328at2759"/>